<dbReference type="Gene3D" id="3.40.50.1820">
    <property type="entry name" value="alpha/beta hydrolase"/>
    <property type="match status" value="1"/>
</dbReference>
<proteinExistence type="predicted"/>
<dbReference type="Pfam" id="PF07167">
    <property type="entry name" value="PhaC_N"/>
    <property type="match status" value="1"/>
</dbReference>
<dbReference type="Pfam" id="PF12551">
    <property type="entry name" value="PHBC_N"/>
    <property type="match status" value="1"/>
</dbReference>
<dbReference type="InterPro" id="IPR051321">
    <property type="entry name" value="PHA/PHB_synthase"/>
</dbReference>
<evidence type="ECO:0000313" key="6">
    <source>
        <dbReference type="Proteomes" id="UP001557465"/>
    </source>
</evidence>
<dbReference type="PANTHER" id="PTHR36837">
    <property type="entry name" value="POLY(3-HYDROXYALKANOATE) POLYMERASE SUBUNIT PHAC"/>
    <property type="match status" value="1"/>
</dbReference>
<evidence type="ECO:0000259" key="4">
    <source>
        <dbReference type="Pfam" id="PF12551"/>
    </source>
</evidence>
<keyword evidence="6" id="KW-1185">Reference proteome</keyword>
<keyword evidence="1" id="KW-0808">Transferase</keyword>
<reference evidence="5 6" key="1">
    <citation type="journal article" date="2011" name="Int. J. Syst. Evol. Microbiol.">
        <title>Zhongshania antarctica gen. nov., sp. nov. and Zhongshania guokunii sp. nov., gammaproteobacteria respectively isolated from coastal attached (fast) ice and surface seawater of the Antarctic.</title>
        <authorList>
            <person name="Li H.J."/>
            <person name="Zhang X.Y."/>
            <person name="Chen C.X."/>
            <person name="Zhang Y.J."/>
            <person name="Gao Z.M."/>
            <person name="Yu Y."/>
            <person name="Chen X.L."/>
            <person name="Chen B."/>
            <person name="Zhang Y.Z."/>
        </authorList>
    </citation>
    <scope>NUCLEOTIDE SEQUENCE [LARGE SCALE GENOMIC DNA]</scope>
    <source>
        <strain evidence="5 6">15-R06ZXC-3</strain>
    </source>
</reference>
<name>A0ABV3TJT5_9RHOB</name>
<evidence type="ECO:0000256" key="1">
    <source>
        <dbReference type="ARBA" id="ARBA00022679"/>
    </source>
</evidence>
<keyword evidence="2" id="KW-0012">Acyltransferase</keyword>
<comment type="caution">
    <text evidence="5">The sequence shown here is derived from an EMBL/GenBank/DDBJ whole genome shotgun (WGS) entry which is preliminary data.</text>
</comment>
<dbReference type="InterPro" id="IPR010941">
    <property type="entry name" value="PhaC_N"/>
</dbReference>
<feature type="domain" description="Poly-beta-hydroxybutyrate polymerase N-terminal" evidence="4">
    <location>
        <begin position="7"/>
        <end position="48"/>
    </location>
</feature>
<dbReference type="SUPFAM" id="SSF53474">
    <property type="entry name" value="alpha/beta-Hydrolases"/>
    <property type="match status" value="1"/>
</dbReference>
<feature type="domain" description="Poly-beta-hydroxybutyrate polymerase N-terminal" evidence="3">
    <location>
        <begin position="87"/>
        <end position="256"/>
    </location>
</feature>
<dbReference type="InterPro" id="IPR029058">
    <property type="entry name" value="AB_hydrolase_fold"/>
</dbReference>
<protein>
    <submittedName>
        <fullName evidence="5">PHA/PHB synthase family protein</fullName>
    </submittedName>
</protein>
<evidence type="ECO:0000259" key="3">
    <source>
        <dbReference type="Pfam" id="PF07167"/>
    </source>
</evidence>
<organism evidence="5 6">
    <name type="scientific">Thioclava arctica</name>
    <dbReference type="NCBI Taxonomy" id="3238301"/>
    <lineage>
        <taxon>Bacteria</taxon>
        <taxon>Pseudomonadati</taxon>
        <taxon>Pseudomonadota</taxon>
        <taxon>Alphaproteobacteria</taxon>
        <taxon>Rhodobacterales</taxon>
        <taxon>Paracoccaceae</taxon>
        <taxon>Thioclava</taxon>
    </lineage>
</organism>
<evidence type="ECO:0000256" key="2">
    <source>
        <dbReference type="ARBA" id="ARBA00023315"/>
    </source>
</evidence>
<accession>A0ABV3TJT5</accession>
<evidence type="ECO:0000313" key="5">
    <source>
        <dbReference type="EMBL" id="MEX1661846.1"/>
    </source>
</evidence>
<dbReference type="EMBL" id="JBFRYC010000004">
    <property type="protein sequence ID" value="MEX1661846.1"/>
    <property type="molecule type" value="Genomic_DNA"/>
</dbReference>
<dbReference type="RefSeq" id="WP_368391775.1">
    <property type="nucleotide sequence ID" value="NZ_JBFRYC010000004.1"/>
</dbReference>
<dbReference type="InterPro" id="IPR022211">
    <property type="entry name" value="PHBC_N"/>
</dbReference>
<dbReference type="Proteomes" id="UP001557465">
    <property type="component" value="Unassembled WGS sequence"/>
</dbReference>
<dbReference type="PANTHER" id="PTHR36837:SF5">
    <property type="entry name" value="POLY-3-HYDROXYBUTYRATE SYNTHASE"/>
    <property type="match status" value="1"/>
</dbReference>
<sequence length="578" mass="64302">MTKTIPPANPFDLMLHASEGRLTGGLSPASAALAYLDWALHLANAPGKRSEILRAALARQMALAGYLSALAVDHTKEGAAPITPRPEDHRFDDPAWQQWPFAAYAQSFLATEQLWDELTKGIAGVSRHHLDLVNFGVRQWLDMMSPSNFLATNPEIIARTHETGGQNLVTGARHFFEDLMRETEGKPPEGAEQFRPGHEVAVTPGQVVYRNELIELIQYTPTTDKVHPEPILIVPAWIMKYYILDLSPKNSMVRYLVQQGHTVFMISWINPDEEERDFSLQTYVEKGVLAALDAVQAIVPGPKVHAVGYCIGGTLLSLAAALLGKTGQDRLASLTLFAAQIDFTEAGEILLFVDDSQVAFLKDMMAERGYLDAGEMAGAFEMLRANDLIWSRIVHDYLMGERRPLNDLMAWNADVTRMPYQMHSQYLQKLFLDNDFSEGRFELGDVTVAPPDITTPIFAVGTEHDHVAPWHSVYKVTLLTDVDVTFLLTSGGHNAGIVSEPGHPRRHYRIGDHCANSSFVPPKKWFNGTPEHEGSWWPAWQAWLAKRSGKPGPLPQMGREEAGYPPLCPAPGEYVLQR</sequence>
<gene>
    <name evidence="5" type="ORF">AB4874_09295</name>
</gene>